<feature type="non-terminal residue" evidence="2">
    <location>
        <position position="1"/>
    </location>
</feature>
<evidence type="ECO:0000313" key="2">
    <source>
        <dbReference type="EMBL" id="GMT02560.1"/>
    </source>
</evidence>
<feature type="domain" description="MATH" evidence="1">
    <location>
        <begin position="42"/>
        <end position="73"/>
    </location>
</feature>
<name>A0AAV5U838_9BILA</name>
<keyword evidence="3" id="KW-1185">Reference proteome</keyword>
<feature type="non-terminal residue" evidence="2">
    <location>
        <position position="73"/>
    </location>
</feature>
<dbReference type="Proteomes" id="UP001432027">
    <property type="component" value="Unassembled WGS sequence"/>
</dbReference>
<organism evidence="2 3">
    <name type="scientific">Pristionchus entomophagus</name>
    <dbReference type="NCBI Taxonomy" id="358040"/>
    <lineage>
        <taxon>Eukaryota</taxon>
        <taxon>Metazoa</taxon>
        <taxon>Ecdysozoa</taxon>
        <taxon>Nematoda</taxon>
        <taxon>Chromadorea</taxon>
        <taxon>Rhabditida</taxon>
        <taxon>Rhabditina</taxon>
        <taxon>Diplogasteromorpha</taxon>
        <taxon>Diplogasteroidea</taxon>
        <taxon>Neodiplogasteridae</taxon>
        <taxon>Pristionchus</taxon>
    </lineage>
</organism>
<dbReference type="EMBL" id="BTSX01000005">
    <property type="protein sequence ID" value="GMT02560.1"/>
    <property type="molecule type" value="Genomic_DNA"/>
</dbReference>
<dbReference type="PROSITE" id="PS50144">
    <property type="entry name" value="MATH"/>
    <property type="match status" value="1"/>
</dbReference>
<accession>A0AAV5U838</accession>
<protein>
    <recommendedName>
        <fullName evidence="1">MATH domain-containing protein</fullName>
    </recommendedName>
</protein>
<gene>
    <name evidence="2" type="ORF">PENTCL1PPCAC_24734</name>
</gene>
<proteinExistence type="predicted"/>
<dbReference type="AlphaFoldDB" id="A0AAV5U838"/>
<reference evidence="2" key="1">
    <citation type="submission" date="2023-10" db="EMBL/GenBank/DDBJ databases">
        <title>Genome assembly of Pristionchus species.</title>
        <authorList>
            <person name="Yoshida K."/>
            <person name="Sommer R.J."/>
        </authorList>
    </citation>
    <scope>NUCLEOTIDE SEQUENCE</scope>
    <source>
        <strain evidence="2">RS0144</strain>
    </source>
</reference>
<sequence length="73" mass="8449">LCCNVLWKFCREGNGGEEVVYEEKSIAYRQNEGDNGMADNSNFVLKWEIYNAKATFARRKAESEVFNEGGFEW</sequence>
<evidence type="ECO:0000313" key="3">
    <source>
        <dbReference type="Proteomes" id="UP001432027"/>
    </source>
</evidence>
<evidence type="ECO:0000259" key="1">
    <source>
        <dbReference type="PROSITE" id="PS50144"/>
    </source>
</evidence>
<comment type="caution">
    <text evidence="2">The sequence shown here is derived from an EMBL/GenBank/DDBJ whole genome shotgun (WGS) entry which is preliminary data.</text>
</comment>
<dbReference type="InterPro" id="IPR002083">
    <property type="entry name" value="MATH/TRAF_dom"/>
</dbReference>